<dbReference type="GO" id="GO:0003887">
    <property type="term" value="F:DNA-directed DNA polymerase activity"/>
    <property type="evidence" value="ECO:0007669"/>
    <property type="project" value="UniProtKB-KW"/>
</dbReference>
<reference evidence="1" key="2">
    <citation type="submission" date="2022-01" db="EMBL/GenBank/DDBJ databases">
        <authorList>
            <person name="Yamashiro T."/>
            <person name="Shiraishi A."/>
            <person name="Satake H."/>
            <person name="Nakayama K."/>
        </authorList>
    </citation>
    <scope>NUCLEOTIDE SEQUENCE</scope>
</reference>
<evidence type="ECO:0000313" key="1">
    <source>
        <dbReference type="EMBL" id="GJS56533.1"/>
    </source>
</evidence>
<name>A0ABQ4WUH8_9ASTR</name>
<comment type="caution">
    <text evidence="1">The sequence shown here is derived from an EMBL/GenBank/DDBJ whole genome shotgun (WGS) entry which is preliminary data.</text>
</comment>
<protein>
    <submittedName>
        <fullName evidence="1">DNA-directed DNA polymerase</fullName>
    </submittedName>
</protein>
<gene>
    <name evidence="1" type="ORF">Tco_0629895</name>
</gene>
<dbReference type="CDD" id="cd00303">
    <property type="entry name" value="retropepsin_like"/>
    <property type="match status" value="1"/>
</dbReference>
<reference evidence="1" key="1">
    <citation type="journal article" date="2022" name="Int. J. Mol. Sci.">
        <title>Draft Genome of Tanacetum Coccineum: Genomic Comparison of Closely Related Tanacetum-Family Plants.</title>
        <authorList>
            <person name="Yamashiro T."/>
            <person name="Shiraishi A."/>
            <person name="Nakayama K."/>
            <person name="Satake H."/>
        </authorList>
    </citation>
    <scope>NUCLEOTIDE SEQUENCE</scope>
</reference>
<dbReference type="EMBL" id="BQNB010008942">
    <property type="protein sequence ID" value="GJS56533.1"/>
    <property type="molecule type" value="Genomic_DNA"/>
</dbReference>
<keyword evidence="1" id="KW-0239">DNA-directed DNA polymerase</keyword>
<dbReference type="Gene3D" id="2.40.70.10">
    <property type="entry name" value="Acid Proteases"/>
    <property type="match status" value="1"/>
</dbReference>
<proteinExistence type="predicted"/>
<keyword evidence="1" id="KW-0808">Transferase</keyword>
<sequence>MTNKTDTFLKAINDRMTGALPSDTGKNPKLNVNPTSLVSSTCSYSMEDPHSSSNPFNSVNAIKTCFKSTTNFQKDQLQVKTLTVNEIETPKSKEPEKALEDEIKDLHLNLSVLEVLTHAPLYNAILEDSKPFDTLADLGSCVNLIPIYLFKRNKIRLEETENVIGLVDGTKSYPIRNVDVHIGKLKLLEDFYVIDTEKDHVCPLLVGRGFLATASVVIDCKKAKIAGNMWESKELIEKKNDWNKPPKEGDGAWHIKIELIDPKGERFDRTFQSIPKTRKLYEKDNPSDILDLEHFNDS</sequence>
<dbReference type="InterPro" id="IPR021109">
    <property type="entry name" value="Peptidase_aspartic_dom_sf"/>
</dbReference>
<evidence type="ECO:0000313" key="2">
    <source>
        <dbReference type="Proteomes" id="UP001151760"/>
    </source>
</evidence>
<organism evidence="1 2">
    <name type="scientific">Tanacetum coccineum</name>
    <dbReference type="NCBI Taxonomy" id="301880"/>
    <lineage>
        <taxon>Eukaryota</taxon>
        <taxon>Viridiplantae</taxon>
        <taxon>Streptophyta</taxon>
        <taxon>Embryophyta</taxon>
        <taxon>Tracheophyta</taxon>
        <taxon>Spermatophyta</taxon>
        <taxon>Magnoliopsida</taxon>
        <taxon>eudicotyledons</taxon>
        <taxon>Gunneridae</taxon>
        <taxon>Pentapetalae</taxon>
        <taxon>asterids</taxon>
        <taxon>campanulids</taxon>
        <taxon>Asterales</taxon>
        <taxon>Asteraceae</taxon>
        <taxon>Asteroideae</taxon>
        <taxon>Anthemideae</taxon>
        <taxon>Anthemidinae</taxon>
        <taxon>Tanacetum</taxon>
    </lineage>
</organism>
<dbReference type="PANTHER" id="PTHR33067">
    <property type="entry name" value="RNA-DIRECTED DNA POLYMERASE-RELATED"/>
    <property type="match status" value="1"/>
</dbReference>
<dbReference type="PANTHER" id="PTHR33067:SF31">
    <property type="entry name" value="RNA-DIRECTED DNA POLYMERASE"/>
    <property type="match status" value="1"/>
</dbReference>
<keyword evidence="1" id="KW-0548">Nucleotidyltransferase</keyword>
<dbReference type="Proteomes" id="UP001151760">
    <property type="component" value="Unassembled WGS sequence"/>
</dbReference>
<accession>A0ABQ4WUH8</accession>
<keyword evidence="2" id="KW-1185">Reference proteome</keyword>